<evidence type="ECO:0000313" key="2">
    <source>
        <dbReference type="Proteomes" id="UP000005408"/>
    </source>
</evidence>
<dbReference type="AlphaFoldDB" id="A0A8W8J6Q1"/>
<dbReference type="Proteomes" id="UP000005408">
    <property type="component" value="Unassembled WGS sequence"/>
</dbReference>
<accession>A0A8W8J6Q1</accession>
<reference evidence="1" key="1">
    <citation type="submission" date="2022-08" db="UniProtKB">
        <authorList>
            <consortium name="EnsemblMetazoa"/>
        </authorList>
    </citation>
    <scope>IDENTIFICATION</scope>
    <source>
        <strain evidence="1">05x7-T-G4-1.051#20</strain>
    </source>
</reference>
<sequence length="487" mass="55557">MAIVKLSPSEIFFSQDSISNCFGSYTPHRNKTIGETLDDIISGKCTLTALPTINVIKKGNEWVTADNRRLWVFKKLQKLGKCHTIDAVVTYYIKPTKCHILSSTRVRGKEGGTLWRSLESKQPNPYYRTPVNPFISQREASLDSMSLSDRTEHSSEASSQMCSVSDSTFRGYRGVVRRTGYSGLTSFSSIKDQTTKNDSKREFRPTSVCQTSRKAYESEAKLTETCSSKVSWSEEEKVVRQPYTQELVKTVNLNPLDVGFAGGSGYFGSFDGNVMGEFLDTNLQMFPQKMNTVKVKVFKYQGKYHSEERMKLWMIQSLNRFSDKFTIAGDVVPTPANILTMKLRNSVMSVVRVGGEKWKQHTMLNSLPTKKRKLMNPADILYSTKTILDTYKGHSIMKELIKVYSSETTSHEISVIEHNCKYYALENKKVARRPLTVTGNVKISMDYIMFHSFTSDNIRDVDIKMDITTHTTEERFMLEYIRRVKTS</sequence>
<keyword evidence="2" id="KW-1185">Reference proteome</keyword>
<protein>
    <submittedName>
        <fullName evidence="1">Uncharacterized protein</fullName>
    </submittedName>
</protein>
<proteinExistence type="predicted"/>
<dbReference type="EnsemblMetazoa" id="G17517.1">
    <property type="protein sequence ID" value="G17517.1:cds"/>
    <property type="gene ID" value="G17517"/>
</dbReference>
<dbReference type="PANTHER" id="PTHR35378:SF1">
    <property type="entry name" value="C2H2-TYPE DOMAIN-CONTAINING PROTEIN"/>
    <property type="match status" value="1"/>
</dbReference>
<name>A0A8W8J6Q1_MAGGI</name>
<organism evidence="1 2">
    <name type="scientific">Magallana gigas</name>
    <name type="common">Pacific oyster</name>
    <name type="synonym">Crassostrea gigas</name>
    <dbReference type="NCBI Taxonomy" id="29159"/>
    <lineage>
        <taxon>Eukaryota</taxon>
        <taxon>Metazoa</taxon>
        <taxon>Spiralia</taxon>
        <taxon>Lophotrochozoa</taxon>
        <taxon>Mollusca</taxon>
        <taxon>Bivalvia</taxon>
        <taxon>Autobranchia</taxon>
        <taxon>Pteriomorphia</taxon>
        <taxon>Ostreida</taxon>
        <taxon>Ostreoidea</taxon>
        <taxon>Ostreidae</taxon>
        <taxon>Magallana</taxon>
    </lineage>
</organism>
<dbReference type="PANTHER" id="PTHR35378">
    <property type="entry name" value="UNNAMED PRODUCT"/>
    <property type="match status" value="1"/>
</dbReference>
<dbReference type="EnsemblMetazoa" id="G17517.2">
    <property type="protein sequence ID" value="G17517.2:cds"/>
    <property type="gene ID" value="G17517"/>
</dbReference>
<evidence type="ECO:0000313" key="1">
    <source>
        <dbReference type="EnsemblMetazoa" id="G17517.1:cds"/>
    </source>
</evidence>